<proteinExistence type="predicted"/>
<name>A0AAD8DKU5_MYTSE</name>
<evidence type="ECO:0000256" key="1">
    <source>
        <dbReference type="SAM" id="MobiDB-lite"/>
    </source>
</evidence>
<sequence length="520" mass="58507">MASDSAKRQLSAIYKLEFYKNKKNWKLYEDVRKEPPSPQTPHKLDKTYSVGEDFPKTLFEDEQDSPHNKAFLHEVSDDTPDPQPPDSDRSLVPESNLYRARSWPGQPCSGDRLDAQQDWCGAEAEGIPEGLGYDQCDGPWQQGHLWTPASDFSLKPAVDTLDLHPEYLTPAQMLATAEEWLLLHGYPLLQQEYASSYEEYGLTPAQMLRSGCCCTAIHCCSRNAEEWLLLHGYPLLQQEYASSYEEYGVSAGCTKIYFVADSCTDAEEWLLLHGYPLLQQEYASSYEEYGLTPAQMLRSGCCCTAIHCCSRNAEEWLLLHGYPLLQQEYASSYEEYGVSAGCTKIYFVADSCTDAEEWLLLHGYPLLQQEYASSYEEYGLLDESVDFVRGAHQAPHSSEIDLSITKECLCPCKDSVYLLSMRQLTRAVRHHHAALALLLHEQALRDRLNALSRTTPPLPYEECPTRDTDPLLPPDAVLAASHAPHVTHALHASHDIGRGRGRLLQARRLLGLGPDIPGQL</sequence>
<dbReference type="EMBL" id="JARGEI010000031">
    <property type="protein sequence ID" value="KAJ8704726.1"/>
    <property type="molecule type" value="Genomic_DNA"/>
</dbReference>
<keyword evidence="3" id="KW-1185">Reference proteome</keyword>
<dbReference type="Proteomes" id="UP001231518">
    <property type="component" value="Chromosome 29"/>
</dbReference>
<feature type="region of interest" description="Disordered" evidence="1">
    <location>
        <begin position="30"/>
        <end position="93"/>
    </location>
</feature>
<evidence type="ECO:0000313" key="3">
    <source>
        <dbReference type="Proteomes" id="UP001231518"/>
    </source>
</evidence>
<accession>A0AAD8DKU5</accession>
<gene>
    <name evidence="2" type="ORF">PYW07_011914</name>
</gene>
<dbReference type="AlphaFoldDB" id="A0AAD8DKU5"/>
<organism evidence="2 3">
    <name type="scientific">Mythimna separata</name>
    <name type="common">Oriental armyworm</name>
    <name type="synonym">Pseudaletia separata</name>
    <dbReference type="NCBI Taxonomy" id="271217"/>
    <lineage>
        <taxon>Eukaryota</taxon>
        <taxon>Metazoa</taxon>
        <taxon>Ecdysozoa</taxon>
        <taxon>Arthropoda</taxon>
        <taxon>Hexapoda</taxon>
        <taxon>Insecta</taxon>
        <taxon>Pterygota</taxon>
        <taxon>Neoptera</taxon>
        <taxon>Endopterygota</taxon>
        <taxon>Lepidoptera</taxon>
        <taxon>Glossata</taxon>
        <taxon>Ditrysia</taxon>
        <taxon>Noctuoidea</taxon>
        <taxon>Noctuidae</taxon>
        <taxon>Noctuinae</taxon>
        <taxon>Hadenini</taxon>
        <taxon>Mythimna</taxon>
    </lineage>
</organism>
<feature type="compositionally biased region" description="Basic and acidic residues" evidence="1">
    <location>
        <begin position="53"/>
        <end position="76"/>
    </location>
</feature>
<protein>
    <submittedName>
        <fullName evidence="2">Uncharacterized protein</fullName>
    </submittedName>
</protein>
<comment type="caution">
    <text evidence="2">The sequence shown here is derived from an EMBL/GenBank/DDBJ whole genome shotgun (WGS) entry which is preliminary data.</text>
</comment>
<reference evidence="2" key="1">
    <citation type="submission" date="2023-03" db="EMBL/GenBank/DDBJ databases">
        <title>Chromosome-level genomes of two armyworms, Mythimna separata and Mythimna loreyi, provide insights into the biosynthesis and reception of sex pheromones.</title>
        <authorList>
            <person name="Zhao H."/>
        </authorList>
    </citation>
    <scope>NUCLEOTIDE SEQUENCE</scope>
    <source>
        <strain evidence="2">BeijingLab</strain>
        <tissue evidence="2">Pupa</tissue>
    </source>
</reference>
<evidence type="ECO:0000313" key="2">
    <source>
        <dbReference type="EMBL" id="KAJ8704726.1"/>
    </source>
</evidence>